<proteinExistence type="predicted"/>
<evidence type="ECO:0000313" key="3">
    <source>
        <dbReference type="Proteomes" id="UP000006327"/>
    </source>
</evidence>
<sequence length="99" mass="11386">MNRLTAEQKIKPHWWLKTFAGAILGFTFSYAIVAIFAWFGSGGIGATAKIQFNMWMISPIWLLVLSFSYLFKTGVKAIIYLLSFNIIAYSVFFFLRWVS</sequence>
<dbReference type="eggNOG" id="ENOG5032YDC">
    <property type="taxonomic scope" value="Bacteria"/>
</dbReference>
<feature type="transmembrane region" description="Helical" evidence="1">
    <location>
        <begin position="77"/>
        <end position="98"/>
    </location>
</feature>
<feature type="transmembrane region" description="Helical" evidence="1">
    <location>
        <begin position="20"/>
        <end position="40"/>
    </location>
</feature>
<dbReference type="EMBL" id="BAEO01000010">
    <property type="protein sequence ID" value="GAC17862.1"/>
    <property type="molecule type" value="Genomic_DNA"/>
</dbReference>
<dbReference type="Proteomes" id="UP000006327">
    <property type="component" value="Unassembled WGS sequence"/>
</dbReference>
<dbReference type="STRING" id="493475.GARC_0881"/>
<keyword evidence="1" id="KW-1133">Transmembrane helix</keyword>
<feature type="transmembrane region" description="Helical" evidence="1">
    <location>
        <begin position="52"/>
        <end position="71"/>
    </location>
</feature>
<keyword evidence="1" id="KW-0472">Membrane</keyword>
<name>K6YI76_9ALTE</name>
<gene>
    <name evidence="2" type="ORF">GARC_0881</name>
</gene>
<dbReference type="RefSeq" id="WP_007617086.1">
    <property type="nucleotide sequence ID" value="NZ_BAEO01000010.1"/>
</dbReference>
<organism evidence="2 3">
    <name type="scientific">Paraglaciecola arctica BSs20135</name>
    <dbReference type="NCBI Taxonomy" id="493475"/>
    <lineage>
        <taxon>Bacteria</taxon>
        <taxon>Pseudomonadati</taxon>
        <taxon>Pseudomonadota</taxon>
        <taxon>Gammaproteobacteria</taxon>
        <taxon>Alteromonadales</taxon>
        <taxon>Alteromonadaceae</taxon>
        <taxon>Paraglaciecola</taxon>
    </lineage>
</organism>
<reference evidence="2 3" key="1">
    <citation type="journal article" date="2017" name="Antonie Van Leeuwenhoek">
        <title>Rhizobium rhizosphaerae sp. nov., a novel species isolated from rice rhizosphere.</title>
        <authorList>
            <person name="Zhao J.J."/>
            <person name="Zhang J."/>
            <person name="Zhang R.J."/>
            <person name="Zhang C.W."/>
            <person name="Yin H.Q."/>
            <person name="Zhang X.X."/>
        </authorList>
    </citation>
    <scope>NUCLEOTIDE SEQUENCE [LARGE SCALE GENOMIC DNA]</scope>
    <source>
        <strain evidence="2 3">BSs20135</strain>
    </source>
</reference>
<comment type="caution">
    <text evidence="2">The sequence shown here is derived from an EMBL/GenBank/DDBJ whole genome shotgun (WGS) entry which is preliminary data.</text>
</comment>
<protein>
    <submittedName>
        <fullName evidence="2">Uncharacterized protein</fullName>
    </submittedName>
</protein>
<evidence type="ECO:0000256" key="1">
    <source>
        <dbReference type="SAM" id="Phobius"/>
    </source>
</evidence>
<accession>K6YI76</accession>
<dbReference type="AlphaFoldDB" id="K6YI76"/>
<keyword evidence="1" id="KW-0812">Transmembrane</keyword>
<dbReference type="OrthoDB" id="8911335at2"/>
<evidence type="ECO:0000313" key="2">
    <source>
        <dbReference type="EMBL" id="GAC17862.1"/>
    </source>
</evidence>
<keyword evidence="3" id="KW-1185">Reference proteome</keyword>